<feature type="compositionally biased region" description="Pro residues" evidence="1">
    <location>
        <begin position="1"/>
        <end position="10"/>
    </location>
</feature>
<feature type="compositionally biased region" description="Acidic residues" evidence="1">
    <location>
        <begin position="167"/>
        <end position="183"/>
    </location>
</feature>
<evidence type="ECO:0000256" key="1">
    <source>
        <dbReference type="SAM" id="MobiDB-lite"/>
    </source>
</evidence>
<evidence type="ECO:0000313" key="3">
    <source>
        <dbReference type="EnsemblPlants" id="EMT14904"/>
    </source>
</evidence>
<dbReference type="InterPro" id="IPR036047">
    <property type="entry name" value="F-box-like_dom_sf"/>
</dbReference>
<dbReference type="AlphaFoldDB" id="N1QXK2"/>
<name>N1QXK2_AEGTA</name>
<dbReference type="SUPFAM" id="SSF81383">
    <property type="entry name" value="F-box domain"/>
    <property type="match status" value="1"/>
</dbReference>
<dbReference type="Pfam" id="PF23635">
    <property type="entry name" value="Beta-prop_AT5G49610-like"/>
    <property type="match status" value="1"/>
</dbReference>
<reference evidence="3" key="1">
    <citation type="submission" date="2015-06" db="UniProtKB">
        <authorList>
            <consortium name="EnsemblPlants"/>
        </authorList>
    </citation>
    <scope>IDENTIFICATION</scope>
</reference>
<evidence type="ECO:0000259" key="2">
    <source>
        <dbReference type="Pfam" id="PF23635"/>
    </source>
</evidence>
<dbReference type="InterPro" id="IPR056594">
    <property type="entry name" value="AT5G49610-like_b-prop"/>
</dbReference>
<organism evidence="3">
    <name type="scientific">Aegilops tauschii</name>
    <name type="common">Tausch's goatgrass</name>
    <name type="synonym">Aegilops squarrosa</name>
    <dbReference type="NCBI Taxonomy" id="37682"/>
    <lineage>
        <taxon>Eukaryota</taxon>
        <taxon>Viridiplantae</taxon>
        <taxon>Streptophyta</taxon>
        <taxon>Embryophyta</taxon>
        <taxon>Tracheophyta</taxon>
        <taxon>Spermatophyta</taxon>
        <taxon>Magnoliopsida</taxon>
        <taxon>Liliopsida</taxon>
        <taxon>Poales</taxon>
        <taxon>Poaceae</taxon>
        <taxon>BOP clade</taxon>
        <taxon>Pooideae</taxon>
        <taxon>Triticodae</taxon>
        <taxon>Triticeae</taxon>
        <taxon>Triticinae</taxon>
        <taxon>Aegilops</taxon>
    </lineage>
</organism>
<sequence>MASPTPPPAKKPSQLHPTTMTDLDDDTLREIFLRFPSLPSLVHAALSCRAFLDAVRSSPAFRRQFRALHPAPLLGLFLGIQDTVTPTFVPLLRRSDPDTAAAVRGADFFLTRLPVSEEDKEDAGPVPEDDKADAVSVPVPNREDDGVSVPVPVPQDEDADSVPVPVSEDDDDEDAVSVSEDDDDKEAVFEWSIGACRDGFVVLDNWSTRQVAVYNPLRRAMDLFPLPPHGDDCEGLHFDYHILAEEEDSRSSYRVVCVWHGERGARANVLSSDTKTWQVFPWANIDGLWPQRGKLVNGHIYWTVGMPTDARVLNTATMQFFRMDMPPSSRVNEMLTAGETKDGRLCVVFAPNVQLNSKSALVVWTWRADDDNGVERWMQDKSLPLQEILGIVRCDFRDDVKRIEVSVKAIIDGFVYLSAYCGRWQHHHSTRWLLSFSMETAELNNLGRIIHGASYPYIMPWPRSLVHSKIKTFTYIQFGEAENRP</sequence>
<dbReference type="ExpressionAtlas" id="N1QXK2">
    <property type="expression patterns" value="baseline"/>
</dbReference>
<feature type="region of interest" description="Disordered" evidence="1">
    <location>
        <begin position="117"/>
        <end position="183"/>
    </location>
</feature>
<protein>
    <recommendedName>
        <fullName evidence="2">F-box protein AT5G49610-like beta-propeller domain-containing protein</fullName>
    </recommendedName>
</protein>
<feature type="region of interest" description="Disordered" evidence="1">
    <location>
        <begin position="1"/>
        <end position="20"/>
    </location>
</feature>
<dbReference type="EnsemblPlants" id="EMT14904">
    <property type="protein sequence ID" value="EMT14904"/>
    <property type="gene ID" value="F775_18784"/>
</dbReference>
<dbReference type="PANTHER" id="PTHR33207">
    <property type="entry name" value="F-BOX DOMAIN CONTAINING PROTEIN-RELATED"/>
    <property type="match status" value="1"/>
</dbReference>
<feature type="domain" description="F-box protein AT5G49610-like beta-propeller" evidence="2">
    <location>
        <begin position="193"/>
        <end position="462"/>
    </location>
</feature>
<accession>N1QXK2</accession>
<proteinExistence type="predicted"/>